<dbReference type="InterPro" id="IPR051268">
    <property type="entry name" value="Type-I_R_enzyme_R_subunit"/>
</dbReference>
<dbReference type="InterPro" id="IPR004473">
    <property type="entry name" value="Restrct_endonuc_typeI_HsdR"/>
</dbReference>
<evidence type="ECO:0000259" key="12">
    <source>
        <dbReference type="PROSITE" id="PS51192"/>
    </source>
</evidence>
<feature type="domain" description="Helicase ATP-binding" evidence="12">
    <location>
        <begin position="296"/>
        <end position="463"/>
    </location>
</feature>
<sequence>MVVDKSIAEREFQNETVKNLTGHYDNVKSWASPDELDGTKHKVTYKDLINNWRKILDQQNTKVLENIELTDEEFSQVMTRVNALSNSYEAAKLLASENATGKIDNIIRNAPGATSRRVTLRIFEKAQVNGGDTVYQIAREVWTENDKNRFDIVLLINGLPVINIEQKRTDKTVDEAYGQFKRYYKDGEYIHNFFAFSQMMVVMTEIDTRYFATPKNASSFNKAFLFRWADKDNRPITKMAEVAKTLLRIPMAHQMVGDYLIINEDTTHPERAMHMLMRPYQVEALRAIEWAANGWDVESHIPHGGYIWHTTGSGKTITSFKAATSLSKKFEKVIFLLDRKDLDKQTSDNFKAYSQYDSIDVDDSPYTDSLRRKLQSSMKGVVIATTYKLSNVVKDLLENGDSYNILDKTMAIIVDEAHRTTMGEMMMTIMESFKKSLFFGFTGTPLFDENHVNGIIDENYERYRTTSQMFGPELHRYTIDQAIKDRNVLGFHVNYMNTGEFNSYSDLVPRWIKIRKSIPGNKLTDEQLQQKALELEGNHNKDQDGITNGRAILENDVIFGQDVKEVPEGGIKYQDEKHIPQVVTLIIDDWEKQSKGIINNESKPYKFNAILTVALKSRVMQYYQEFKKQLAERKVKLNFTATFSAGNGNSEEGSKDQANLRMIFDDWHVLGHPHYNVDSKKAEQGEPGFFADITSVFKNGGHGLKDNNLDLIIVAERLLTGFDSKLTNTLYIDRQLKLQGLIQAYSRTNRVYGPDKEFGSIVNFMYPAKTRYSLEQALWLYGSGGSNSRVIMAEYPLVVQEFRPIYEEMHQILLDPENWIDLKDDEENKMSFLTAFKNSSKQLNFLAQYYEFDWNGFGEKELPLTEELWLKYQGAYNNLKPSGPGVVDEDLIDLGSAKLADTQTVTFDEIIHLIGKAVGEQPGFDDTNEENLRLINENIMKLRSFGDNDNAELLQKFMVEVVDNRELNPDKTVAENFHEFVVRKGKEQIVIYARKQAVDPIILRRVYDSFNEESESIDYMDDLRKSSNYKESEWYKDKSINHGLAPVSYKNMLNETTESWLRETKAIYKNLDD</sequence>
<dbReference type="SMART" id="SM00487">
    <property type="entry name" value="DEXDc"/>
    <property type="match status" value="1"/>
</dbReference>
<evidence type="ECO:0000256" key="8">
    <source>
        <dbReference type="ARBA" id="ARBA00022801"/>
    </source>
</evidence>
<dbReference type="EMBL" id="AWTT01000052">
    <property type="protein sequence ID" value="KIS02729.1"/>
    <property type="molecule type" value="Genomic_DNA"/>
</dbReference>
<dbReference type="Pfam" id="PF18766">
    <property type="entry name" value="SWI2_SNF2"/>
    <property type="match status" value="1"/>
</dbReference>
<comment type="catalytic activity">
    <reaction evidence="1 11">
        <text>Endonucleolytic cleavage of DNA to give random double-stranded fragments with terminal 5'-phosphates, ATP is simultaneously hydrolyzed.</text>
        <dbReference type="EC" id="3.1.21.3"/>
    </reaction>
</comment>
<dbReference type="InterPro" id="IPR040980">
    <property type="entry name" value="SWI2_SNF2"/>
</dbReference>
<evidence type="ECO:0000256" key="7">
    <source>
        <dbReference type="ARBA" id="ARBA00022759"/>
    </source>
</evidence>
<dbReference type="InterPro" id="IPR014001">
    <property type="entry name" value="Helicase_ATP-bd"/>
</dbReference>
<comment type="similarity">
    <text evidence="2 11">Belongs to the HsdR family.</text>
</comment>
<evidence type="ECO:0000256" key="1">
    <source>
        <dbReference type="ARBA" id="ARBA00000851"/>
    </source>
</evidence>
<dbReference type="Gene3D" id="3.90.1570.50">
    <property type="match status" value="1"/>
</dbReference>
<keyword evidence="7" id="KW-0255">Endonuclease</keyword>
<dbReference type="InterPro" id="IPR055180">
    <property type="entry name" value="HsdR_RecA-like_helicase_dom_2"/>
</dbReference>
<evidence type="ECO:0000256" key="2">
    <source>
        <dbReference type="ARBA" id="ARBA00008598"/>
    </source>
</evidence>
<accession>A0A0D0YTY5</accession>
<keyword evidence="5 11" id="KW-0547">Nucleotide-binding</keyword>
<dbReference type="GO" id="GO:0009035">
    <property type="term" value="F:type I site-specific deoxyribonuclease activity"/>
    <property type="evidence" value="ECO:0007669"/>
    <property type="project" value="UniProtKB-EC"/>
</dbReference>
<protein>
    <recommendedName>
        <fullName evidence="11">Type I restriction enzyme endonuclease subunit</fullName>
        <shortName evidence="11">R protein</shortName>
        <ecNumber evidence="11">3.1.21.3</ecNumber>
    </recommendedName>
    <alternativeName>
        <fullName evidence="11">Type-1 restriction enzyme R protein</fullName>
    </alternativeName>
</protein>
<evidence type="ECO:0000313" key="14">
    <source>
        <dbReference type="Proteomes" id="UP000032279"/>
    </source>
</evidence>
<dbReference type="Pfam" id="PF04313">
    <property type="entry name" value="HSDR_N"/>
    <property type="match status" value="1"/>
</dbReference>
<evidence type="ECO:0000256" key="11">
    <source>
        <dbReference type="RuleBase" id="RU364115"/>
    </source>
</evidence>
<dbReference type="SUPFAM" id="SSF52540">
    <property type="entry name" value="P-loop containing nucleoside triphosphate hydrolases"/>
    <property type="match status" value="1"/>
</dbReference>
<proteinExistence type="inferred from homology"/>
<name>A0A0D0YTY5_9LACO</name>
<organism evidence="13 14">
    <name type="scientific">Paucilactobacillus wasatchensis</name>
    <dbReference type="NCBI Taxonomy" id="1335616"/>
    <lineage>
        <taxon>Bacteria</taxon>
        <taxon>Bacillati</taxon>
        <taxon>Bacillota</taxon>
        <taxon>Bacilli</taxon>
        <taxon>Lactobacillales</taxon>
        <taxon>Lactobacillaceae</taxon>
        <taxon>Paucilactobacillus</taxon>
    </lineage>
</organism>
<dbReference type="AlphaFoldDB" id="A0A0D0YTY5"/>
<keyword evidence="6 11" id="KW-0680">Restriction system</keyword>
<dbReference type="Pfam" id="PF22679">
    <property type="entry name" value="T1R_D3-like"/>
    <property type="match status" value="1"/>
</dbReference>
<comment type="subunit">
    <text evidence="3 11">The type I restriction/modification system is composed of three polypeptides R, M and S.</text>
</comment>
<dbReference type="GO" id="GO:0009307">
    <property type="term" value="P:DNA restriction-modification system"/>
    <property type="evidence" value="ECO:0007669"/>
    <property type="project" value="UniProtKB-KW"/>
</dbReference>
<dbReference type="RefSeq" id="WP_052497838.1">
    <property type="nucleotide sequence ID" value="NZ_AWTT01000052.1"/>
</dbReference>
<dbReference type="Gene3D" id="1.20.58.910">
    <property type="match status" value="1"/>
</dbReference>
<evidence type="ECO:0000256" key="4">
    <source>
        <dbReference type="ARBA" id="ARBA00022722"/>
    </source>
</evidence>
<dbReference type="STRING" id="1335616.WDC_1692"/>
<reference evidence="13 14" key="1">
    <citation type="submission" date="2013-08" db="EMBL/GenBank/DDBJ databases">
        <title>Lactobacillus wasatchii sp. WDC04, a late gas producing bacteria isolated from aged chedder cheese.</title>
        <authorList>
            <person name="Oberg C.J."/>
            <person name="Culumber M."/>
            <person name="McMahon D.J."/>
            <person name="Broadbent J.R."/>
            <person name="Oberg T.S."/>
            <person name="Ortaki F."/>
        </authorList>
    </citation>
    <scope>NUCLEOTIDE SEQUENCE [LARGE SCALE GENOMIC DNA]</scope>
    <source>
        <strain evidence="13 14">WDC04</strain>
    </source>
</reference>
<comment type="function">
    <text evidence="11">Subunit R is required for both nuclease and ATPase activities, but not for modification.</text>
</comment>
<evidence type="ECO:0000313" key="13">
    <source>
        <dbReference type="EMBL" id="KIS02729.1"/>
    </source>
</evidence>
<dbReference type="PANTHER" id="PTHR30195:SF16">
    <property type="entry name" value="TYPE I RESTRICTION ENZYME ENDONUCLEASE SUBUNIT"/>
    <property type="match status" value="1"/>
</dbReference>
<keyword evidence="14" id="KW-1185">Reference proteome</keyword>
<dbReference type="InterPro" id="IPR027417">
    <property type="entry name" value="P-loop_NTPase"/>
</dbReference>
<keyword evidence="4" id="KW-0540">Nuclease</keyword>
<dbReference type="InterPro" id="IPR007409">
    <property type="entry name" value="Restrct_endonuc_type1_HsdR_N"/>
</dbReference>
<evidence type="ECO:0000256" key="5">
    <source>
        <dbReference type="ARBA" id="ARBA00022741"/>
    </source>
</evidence>
<keyword evidence="8 11" id="KW-0378">Hydrolase</keyword>
<dbReference type="InterPro" id="IPR022625">
    <property type="entry name" value="TypeI_RM_Rsu_C"/>
</dbReference>
<dbReference type="CDD" id="cd18800">
    <property type="entry name" value="SF2_C_EcoR124I-like"/>
    <property type="match status" value="1"/>
</dbReference>
<evidence type="ECO:0000256" key="9">
    <source>
        <dbReference type="ARBA" id="ARBA00022840"/>
    </source>
</evidence>
<dbReference type="Pfam" id="PF12008">
    <property type="entry name" value="EcoR124_C"/>
    <property type="match status" value="1"/>
</dbReference>
<gene>
    <name evidence="13" type="ORF">WDC_1692</name>
</gene>
<dbReference type="PATRIC" id="fig|1335616.4.peg.1701"/>
<evidence type="ECO:0000256" key="10">
    <source>
        <dbReference type="ARBA" id="ARBA00023125"/>
    </source>
</evidence>
<dbReference type="PANTHER" id="PTHR30195">
    <property type="entry name" value="TYPE I SITE-SPECIFIC DEOXYRIBONUCLEASE PROTEIN SUBUNIT M AND R"/>
    <property type="match status" value="1"/>
</dbReference>
<dbReference type="GO" id="GO:0005524">
    <property type="term" value="F:ATP binding"/>
    <property type="evidence" value="ECO:0007669"/>
    <property type="project" value="UniProtKB-KW"/>
</dbReference>
<dbReference type="PROSITE" id="PS51192">
    <property type="entry name" value="HELICASE_ATP_BIND_1"/>
    <property type="match status" value="1"/>
</dbReference>
<keyword evidence="10 11" id="KW-0238">DNA-binding</keyword>
<evidence type="ECO:0000256" key="6">
    <source>
        <dbReference type="ARBA" id="ARBA00022747"/>
    </source>
</evidence>
<dbReference type="Proteomes" id="UP000032279">
    <property type="component" value="Unassembled WGS sequence"/>
</dbReference>
<dbReference type="EC" id="3.1.21.3" evidence="11"/>
<dbReference type="CDD" id="cd22332">
    <property type="entry name" value="HsdR_N"/>
    <property type="match status" value="1"/>
</dbReference>
<comment type="caution">
    <text evidence="13">The sequence shown here is derived from an EMBL/GenBank/DDBJ whole genome shotgun (WGS) entry which is preliminary data.</text>
</comment>
<evidence type="ECO:0000256" key="3">
    <source>
        <dbReference type="ARBA" id="ARBA00011296"/>
    </source>
</evidence>
<dbReference type="GO" id="GO:0003677">
    <property type="term" value="F:DNA binding"/>
    <property type="evidence" value="ECO:0007669"/>
    <property type="project" value="UniProtKB-KW"/>
</dbReference>
<dbReference type="Gene3D" id="3.40.50.300">
    <property type="entry name" value="P-loop containing nucleotide triphosphate hydrolases"/>
    <property type="match status" value="2"/>
</dbReference>
<dbReference type="NCBIfam" id="TIGR00348">
    <property type="entry name" value="hsdR"/>
    <property type="match status" value="1"/>
</dbReference>
<keyword evidence="9 11" id="KW-0067">ATP-binding</keyword>